<protein>
    <submittedName>
        <fullName evidence="1">Uncharacterized protein</fullName>
    </submittedName>
</protein>
<sequence length="71" mass="8247">MPSTNDMYHYILDVGQTSLQLSFSIHLFISIYIHHKVCLCMTIPLLVFTAINDIIVHCEKNSQLWNNVLRV</sequence>
<proteinExistence type="predicted"/>
<accession>A0ABQ8JKF5</accession>
<keyword evidence="2" id="KW-1185">Reference proteome</keyword>
<evidence type="ECO:0000313" key="1">
    <source>
        <dbReference type="EMBL" id="KAH9422875.1"/>
    </source>
</evidence>
<reference evidence="1 2" key="1">
    <citation type="journal article" date="2018" name="J. Allergy Clin. Immunol.">
        <title>High-quality assembly of Dermatophagoides pteronyssinus genome and transcriptome reveals a wide range of novel allergens.</title>
        <authorList>
            <person name="Liu X.Y."/>
            <person name="Yang K.Y."/>
            <person name="Wang M.Q."/>
            <person name="Kwok J.S."/>
            <person name="Zeng X."/>
            <person name="Yang Z."/>
            <person name="Xiao X.J."/>
            <person name="Lau C.P."/>
            <person name="Li Y."/>
            <person name="Huang Z.M."/>
            <person name="Ba J.G."/>
            <person name="Yim A.K."/>
            <person name="Ouyang C.Y."/>
            <person name="Ngai S.M."/>
            <person name="Chan T.F."/>
            <person name="Leung E.L."/>
            <person name="Liu L."/>
            <person name="Liu Z.G."/>
            <person name="Tsui S.K."/>
        </authorList>
    </citation>
    <scope>NUCLEOTIDE SEQUENCE [LARGE SCALE GENOMIC DNA]</scope>
    <source>
        <strain evidence="1">Derp</strain>
    </source>
</reference>
<dbReference type="EMBL" id="NJHN03000035">
    <property type="protein sequence ID" value="KAH9422875.1"/>
    <property type="molecule type" value="Genomic_DNA"/>
</dbReference>
<reference evidence="1 2" key="2">
    <citation type="journal article" date="2022" name="Mol. Biol. Evol.">
        <title>Comparative Genomics Reveals Insights into the Divergent Evolution of Astigmatic Mites and Household Pest Adaptations.</title>
        <authorList>
            <person name="Xiong Q."/>
            <person name="Wan A.T."/>
            <person name="Liu X."/>
            <person name="Fung C.S."/>
            <person name="Xiao X."/>
            <person name="Malainual N."/>
            <person name="Hou J."/>
            <person name="Wang L."/>
            <person name="Wang M."/>
            <person name="Yang K.Y."/>
            <person name="Cui Y."/>
            <person name="Leung E.L."/>
            <person name="Nong W."/>
            <person name="Shin S.K."/>
            <person name="Au S.W."/>
            <person name="Jeong K.Y."/>
            <person name="Chew F.T."/>
            <person name="Hui J.H."/>
            <person name="Leung T.F."/>
            <person name="Tungtrongchitr A."/>
            <person name="Zhong N."/>
            <person name="Liu Z."/>
            <person name="Tsui S.K."/>
        </authorList>
    </citation>
    <scope>NUCLEOTIDE SEQUENCE [LARGE SCALE GENOMIC DNA]</scope>
    <source>
        <strain evidence="1">Derp</strain>
    </source>
</reference>
<gene>
    <name evidence="1" type="ORF">DERP_008138</name>
</gene>
<name>A0ABQ8JKF5_DERPT</name>
<organism evidence="1 2">
    <name type="scientific">Dermatophagoides pteronyssinus</name>
    <name type="common">European house dust mite</name>
    <dbReference type="NCBI Taxonomy" id="6956"/>
    <lineage>
        <taxon>Eukaryota</taxon>
        <taxon>Metazoa</taxon>
        <taxon>Ecdysozoa</taxon>
        <taxon>Arthropoda</taxon>
        <taxon>Chelicerata</taxon>
        <taxon>Arachnida</taxon>
        <taxon>Acari</taxon>
        <taxon>Acariformes</taxon>
        <taxon>Sarcoptiformes</taxon>
        <taxon>Astigmata</taxon>
        <taxon>Psoroptidia</taxon>
        <taxon>Analgoidea</taxon>
        <taxon>Pyroglyphidae</taxon>
        <taxon>Dermatophagoidinae</taxon>
        <taxon>Dermatophagoides</taxon>
    </lineage>
</organism>
<evidence type="ECO:0000313" key="2">
    <source>
        <dbReference type="Proteomes" id="UP000887458"/>
    </source>
</evidence>
<comment type="caution">
    <text evidence="1">The sequence shown here is derived from an EMBL/GenBank/DDBJ whole genome shotgun (WGS) entry which is preliminary data.</text>
</comment>
<dbReference type="Proteomes" id="UP000887458">
    <property type="component" value="Unassembled WGS sequence"/>
</dbReference>